<proteinExistence type="predicted"/>
<dbReference type="HOGENOM" id="CLU_363357_0_0_1"/>
<dbReference type="Proteomes" id="UP000027456">
    <property type="component" value="Unassembled WGS sequence"/>
</dbReference>
<feature type="region of interest" description="Disordered" evidence="1">
    <location>
        <begin position="52"/>
        <end position="75"/>
    </location>
</feature>
<sequence>MSSQRRRDFRRMLYRLDLATSYPSIPALIQHFMDETALDGVVEVKMVASPPMPAPIPTRGKRNNKPPPPPPAPLQPVTSVISFRREGRDVNAIALFGPASAPSSAYTGEEQGGLPRSLSDPLAFLNVPGMVVKKRYPPRTTLVWVFAPLVQKLLDEGADTVMFEVRSYIAGADSVREAQSALSPVSPYGTAHSTTEASPSVLASGSTPSSGGQGSGYEDPPTIQYTQSPVAYPHADNKAPILTELHRRHQELRTEGTYESPRPLHYSPVQGQSSMPVHPSGPAVPHWSLPQPAAWNTASGYSDLQPLSAPPSWNSSFSSEGWSEQPGPTWQSESASASYDYPTIATLPWQALQEPSYTPGALDPAVDPAYFGAAASSSFQEGYYMPHAGLSDQPAFSTSIHEAVTARGGDTPTTAYGSPGAGFQGDSRTANWQAQYPYLGSLGVPPSETFSYSPMPHDRSGGELGTSEFDQRPSTGSPASPPESSERDSLTPTLTNPGFERTPASATQKQWPFARGPSNQSTHWQRSTSAYTPASSSLGVPGPGQGSSRSFSAMLPRSRVRLRSCSPEPAREASIRGAKRLKVNPSVPSSSHLQPPDVTSPPPISAGSSSSAPKSLKSRVSSTVRSVSGAHRSHRTISPPEGTQDQQEADSSLMEILTRPAPYKRMLGYAARQHDGSVVAYELADAVAATTFSDTLLGLGLSSVTNVAALGMELGRRAALRQQESGLRGGVEPDRATTTHTYGEHGIPQQPQGGDNRTHRLRGAISGPAWQGCVIAGYV</sequence>
<feature type="region of interest" description="Disordered" evidence="1">
    <location>
        <begin position="449"/>
        <end position="650"/>
    </location>
</feature>
<gene>
    <name evidence="2" type="ORF">V565_035720</name>
</gene>
<feature type="compositionally biased region" description="Polar residues" evidence="1">
    <location>
        <begin position="641"/>
        <end position="650"/>
    </location>
</feature>
<feature type="compositionally biased region" description="Polar residues" evidence="1">
    <location>
        <begin position="191"/>
        <end position="203"/>
    </location>
</feature>
<organism evidence="2 3">
    <name type="scientific">Rhizoctonia solani 123E</name>
    <dbReference type="NCBI Taxonomy" id="1423351"/>
    <lineage>
        <taxon>Eukaryota</taxon>
        <taxon>Fungi</taxon>
        <taxon>Dikarya</taxon>
        <taxon>Basidiomycota</taxon>
        <taxon>Agaricomycotina</taxon>
        <taxon>Agaricomycetes</taxon>
        <taxon>Cantharellales</taxon>
        <taxon>Ceratobasidiaceae</taxon>
        <taxon>Rhizoctonia</taxon>
    </lineage>
</organism>
<feature type="compositionally biased region" description="Polar residues" evidence="1">
    <location>
        <begin position="326"/>
        <end position="335"/>
    </location>
</feature>
<dbReference type="EMBL" id="AZST01000074">
    <property type="protein sequence ID" value="KEP53095.1"/>
    <property type="molecule type" value="Genomic_DNA"/>
</dbReference>
<feature type="region of interest" description="Disordered" evidence="1">
    <location>
        <begin position="408"/>
        <end position="427"/>
    </location>
</feature>
<evidence type="ECO:0000313" key="2">
    <source>
        <dbReference type="EMBL" id="KEP53095.1"/>
    </source>
</evidence>
<keyword evidence="3" id="KW-1185">Reference proteome</keyword>
<evidence type="ECO:0000256" key="1">
    <source>
        <dbReference type="SAM" id="MobiDB-lite"/>
    </source>
</evidence>
<dbReference type="OrthoDB" id="3200557at2759"/>
<dbReference type="AlphaFoldDB" id="A0A074S650"/>
<feature type="region of interest" description="Disordered" evidence="1">
    <location>
        <begin position="253"/>
        <end position="284"/>
    </location>
</feature>
<feature type="compositionally biased region" description="Pro residues" evidence="1">
    <location>
        <begin position="65"/>
        <end position="74"/>
    </location>
</feature>
<reference evidence="2 3" key="1">
    <citation type="submission" date="2013-12" db="EMBL/GenBank/DDBJ databases">
        <authorList>
            <person name="Cubeta M."/>
            <person name="Pakala S."/>
            <person name="Fedorova N."/>
            <person name="Thomas E."/>
            <person name="Dean R."/>
            <person name="Jabaji S."/>
            <person name="Neate S."/>
            <person name="Toda T."/>
            <person name="Tavantzis S."/>
            <person name="Vilgalys R."/>
            <person name="Bharathan N."/>
            <person name="Pakala S."/>
            <person name="Losada L.S."/>
            <person name="Zafar N."/>
            <person name="Nierman W."/>
        </authorList>
    </citation>
    <scope>NUCLEOTIDE SEQUENCE [LARGE SCALE GENOMIC DNA]</scope>
    <source>
        <strain evidence="2 3">123E</strain>
    </source>
</reference>
<name>A0A074S650_9AGAM</name>
<feature type="region of interest" description="Disordered" evidence="1">
    <location>
        <begin position="306"/>
        <end position="335"/>
    </location>
</feature>
<protein>
    <submittedName>
        <fullName evidence="2">Uncharacterized protein</fullName>
    </submittedName>
</protein>
<evidence type="ECO:0000313" key="3">
    <source>
        <dbReference type="Proteomes" id="UP000027456"/>
    </source>
</evidence>
<accession>A0A074S650</accession>
<feature type="compositionally biased region" description="Polar residues" evidence="1">
    <location>
        <begin position="517"/>
        <end position="538"/>
    </location>
</feature>
<feature type="compositionally biased region" description="Low complexity" evidence="1">
    <location>
        <begin position="605"/>
        <end position="628"/>
    </location>
</feature>
<feature type="region of interest" description="Disordered" evidence="1">
    <location>
        <begin position="184"/>
        <end position="228"/>
    </location>
</feature>
<feature type="compositionally biased region" description="Low complexity" evidence="1">
    <location>
        <begin position="310"/>
        <end position="324"/>
    </location>
</feature>
<comment type="caution">
    <text evidence="2">The sequence shown here is derived from an EMBL/GenBank/DDBJ whole genome shotgun (WGS) entry which is preliminary data.</text>
</comment>